<dbReference type="OrthoDB" id="4377018at2"/>
<dbReference type="AlphaFoldDB" id="A0A4Z0D3H5"/>
<dbReference type="Pfam" id="PF17032">
    <property type="entry name" value="Zn_ribbon_15"/>
    <property type="match status" value="1"/>
</dbReference>
<feature type="domain" description="Zinc-ribbon 15" evidence="2">
    <location>
        <begin position="20"/>
        <end position="118"/>
    </location>
</feature>
<gene>
    <name evidence="3" type="ORF">E4100_06320</name>
</gene>
<dbReference type="RefSeq" id="WP_135271191.1">
    <property type="nucleotide sequence ID" value="NZ_SRIB01000008.1"/>
</dbReference>
<organism evidence="3 4">
    <name type="scientific">Soehngenia longivitae</name>
    <dbReference type="NCBI Taxonomy" id="2562294"/>
    <lineage>
        <taxon>Bacteria</taxon>
        <taxon>Bacillati</taxon>
        <taxon>Bacillota</taxon>
        <taxon>Tissierellia</taxon>
        <taxon>Tissierellales</taxon>
        <taxon>Tissierellaceae</taxon>
        <taxon>Soehngenia</taxon>
    </lineage>
</organism>
<keyword evidence="1" id="KW-0812">Transmembrane</keyword>
<feature type="transmembrane region" description="Helical" evidence="1">
    <location>
        <begin position="28"/>
        <end position="48"/>
    </location>
</feature>
<dbReference type="InterPro" id="IPR031493">
    <property type="entry name" value="Zinc_ribbon_15"/>
</dbReference>
<protein>
    <submittedName>
        <fullName evidence="3">Zinc ribbon domain-containing protein</fullName>
    </submittedName>
</protein>
<reference evidence="3 4" key="1">
    <citation type="submission" date="2019-03" db="EMBL/GenBank/DDBJ databases">
        <title>Draft genome sequence data and analysis of a Fermenting Bacterium, Soehngenia longevitae strain 1933PT, isolated from petroleum reservoir in Azerbaijan.</title>
        <authorList>
            <person name="Grouzdev D.S."/>
            <person name="Bidzhieva S.K."/>
            <person name="Sokolova D.S."/>
            <person name="Tourova T.P."/>
            <person name="Poltaraus A.B."/>
            <person name="Nazina T.N."/>
        </authorList>
    </citation>
    <scope>NUCLEOTIDE SEQUENCE [LARGE SCALE GENOMIC DNA]</scope>
    <source>
        <strain evidence="3 4">1933P</strain>
    </source>
</reference>
<evidence type="ECO:0000256" key="1">
    <source>
        <dbReference type="SAM" id="Phobius"/>
    </source>
</evidence>
<keyword evidence="1" id="KW-1133">Transmembrane helix</keyword>
<comment type="caution">
    <text evidence="3">The sequence shown here is derived from an EMBL/GenBank/DDBJ whole genome shotgun (WGS) entry which is preliminary data.</text>
</comment>
<evidence type="ECO:0000259" key="2">
    <source>
        <dbReference type="Pfam" id="PF17032"/>
    </source>
</evidence>
<evidence type="ECO:0000313" key="4">
    <source>
        <dbReference type="Proteomes" id="UP000298381"/>
    </source>
</evidence>
<sequence length="121" mass="14543">MFFILGISQKEKKLDYDEVVVCKCCNKYGHIEVFLTYSYFFLFFIPIFKWNKKYFVKMSCCDAIAEIDSDLGQKIERREISHIDLDKIDLHCFEKREKICRNCGYLAEEDFIYCPRCGERL</sequence>
<name>A0A4Z0D3H5_9FIRM</name>
<keyword evidence="4" id="KW-1185">Reference proteome</keyword>
<dbReference type="Proteomes" id="UP000298381">
    <property type="component" value="Unassembled WGS sequence"/>
</dbReference>
<proteinExistence type="predicted"/>
<dbReference type="EMBL" id="SRIB01000008">
    <property type="protein sequence ID" value="TFZ39875.1"/>
    <property type="molecule type" value="Genomic_DNA"/>
</dbReference>
<accession>A0A4Z0D3H5</accession>
<evidence type="ECO:0000313" key="3">
    <source>
        <dbReference type="EMBL" id="TFZ39875.1"/>
    </source>
</evidence>
<keyword evidence="1" id="KW-0472">Membrane</keyword>